<reference evidence="1" key="1">
    <citation type="submission" date="2023-03" db="EMBL/GenBank/DDBJ databases">
        <title>Massive genome expansion in bonnet fungi (Mycena s.s.) driven by repeated elements and novel gene families across ecological guilds.</title>
        <authorList>
            <consortium name="Lawrence Berkeley National Laboratory"/>
            <person name="Harder C.B."/>
            <person name="Miyauchi S."/>
            <person name="Viragh M."/>
            <person name="Kuo A."/>
            <person name="Thoen E."/>
            <person name="Andreopoulos B."/>
            <person name="Lu D."/>
            <person name="Skrede I."/>
            <person name="Drula E."/>
            <person name="Henrissat B."/>
            <person name="Morin E."/>
            <person name="Kohler A."/>
            <person name="Barry K."/>
            <person name="LaButti K."/>
            <person name="Morin E."/>
            <person name="Salamov A."/>
            <person name="Lipzen A."/>
            <person name="Mereny Z."/>
            <person name="Hegedus B."/>
            <person name="Baldrian P."/>
            <person name="Stursova M."/>
            <person name="Weitz H."/>
            <person name="Taylor A."/>
            <person name="Grigoriev I.V."/>
            <person name="Nagy L.G."/>
            <person name="Martin F."/>
            <person name="Kauserud H."/>
        </authorList>
    </citation>
    <scope>NUCLEOTIDE SEQUENCE</scope>
    <source>
        <strain evidence="1">CBHHK002</strain>
    </source>
</reference>
<name>A0AAD7EYB9_9AGAR</name>
<protein>
    <recommendedName>
        <fullName evidence="3">Fido domain-containing protein</fullName>
    </recommendedName>
</protein>
<gene>
    <name evidence="1" type="ORF">DFH08DRAFT_954080</name>
</gene>
<keyword evidence="2" id="KW-1185">Reference proteome</keyword>
<dbReference type="EMBL" id="JARIHO010000008">
    <property type="protein sequence ID" value="KAJ7356746.1"/>
    <property type="molecule type" value="Genomic_DNA"/>
</dbReference>
<dbReference type="Proteomes" id="UP001218218">
    <property type="component" value="Unassembled WGS sequence"/>
</dbReference>
<evidence type="ECO:0008006" key="3">
    <source>
        <dbReference type="Google" id="ProtNLM"/>
    </source>
</evidence>
<organism evidence="1 2">
    <name type="scientific">Mycena albidolilacea</name>
    <dbReference type="NCBI Taxonomy" id="1033008"/>
    <lineage>
        <taxon>Eukaryota</taxon>
        <taxon>Fungi</taxon>
        <taxon>Dikarya</taxon>
        <taxon>Basidiomycota</taxon>
        <taxon>Agaricomycotina</taxon>
        <taxon>Agaricomycetes</taxon>
        <taxon>Agaricomycetidae</taxon>
        <taxon>Agaricales</taxon>
        <taxon>Marasmiineae</taxon>
        <taxon>Mycenaceae</taxon>
        <taxon>Mycena</taxon>
    </lineage>
</organism>
<sequence>MASLLEILKITEHSHDWPQSNHEVELLLLRHYGAQMTGAFLAFQDTVYGVLSTFHPARLLQLNRFVTAGLTPSGDVNGYHRSFRSKIQAAMNANIITNGTKYYTDTPEHQSIRSIIEAASVLALDIRTNQYFKDGNHRTCLLALVVYLAEHGVTLTSSFHVYRAYTIVSARFHPGNESNTLNAAAHADAHRRIVKYLRRRTVRGTANSEYLRTFADTVRQLPIIVSHVEEIGARLRTQWKQRSRIWSELNWAQKVVVRWTFPDLNKGRNKMR</sequence>
<dbReference type="Gene3D" id="1.20.120.1870">
    <property type="entry name" value="Fic/DOC protein, Fido domain"/>
    <property type="match status" value="1"/>
</dbReference>
<dbReference type="InterPro" id="IPR053737">
    <property type="entry name" value="Type_II_TA_Toxin"/>
</dbReference>
<dbReference type="AlphaFoldDB" id="A0AAD7EYB9"/>
<proteinExistence type="predicted"/>
<evidence type="ECO:0000313" key="2">
    <source>
        <dbReference type="Proteomes" id="UP001218218"/>
    </source>
</evidence>
<comment type="caution">
    <text evidence="1">The sequence shown here is derived from an EMBL/GenBank/DDBJ whole genome shotgun (WGS) entry which is preliminary data.</text>
</comment>
<accession>A0AAD7EYB9</accession>
<evidence type="ECO:0000313" key="1">
    <source>
        <dbReference type="EMBL" id="KAJ7356746.1"/>
    </source>
</evidence>